<dbReference type="PANTHER" id="PTHR35091:SF2">
    <property type="entry name" value="FLAGELLAR PROTEIN FLIL"/>
    <property type="match status" value="1"/>
</dbReference>
<comment type="subcellular location">
    <subcellularLocation>
        <location evidence="2">Cell membrane</location>
        <topology evidence="2">Single-pass membrane protein</topology>
    </subcellularLocation>
</comment>
<evidence type="ECO:0000256" key="8">
    <source>
        <dbReference type="ARBA" id="ARBA00022989"/>
    </source>
</evidence>
<keyword evidence="8 10" id="KW-1133">Transmembrane helix</keyword>
<comment type="caution">
    <text evidence="12">The sequence shown here is derived from an EMBL/GenBank/DDBJ whole genome shotgun (WGS) entry which is preliminary data.</text>
</comment>
<evidence type="ECO:0000256" key="6">
    <source>
        <dbReference type="ARBA" id="ARBA00022692"/>
    </source>
</evidence>
<feature type="compositionally biased region" description="Basic and acidic residues" evidence="11">
    <location>
        <begin position="1"/>
        <end position="10"/>
    </location>
</feature>
<keyword evidence="7 10" id="KW-0283">Flagellar rotation</keyword>
<dbReference type="GO" id="GO:0006935">
    <property type="term" value="P:chemotaxis"/>
    <property type="evidence" value="ECO:0007669"/>
    <property type="project" value="UniProtKB-KW"/>
</dbReference>
<evidence type="ECO:0000256" key="10">
    <source>
        <dbReference type="RuleBase" id="RU364125"/>
    </source>
</evidence>
<reference evidence="12" key="2">
    <citation type="submission" date="2020-01" db="EMBL/GenBank/DDBJ databases">
        <authorList>
            <person name="Campanaro S."/>
        </authorList>
    </citation>
    <scope>NUCLEOTIDE SEQUENCE</scope>
    <source>
        <strain evidence="12">AS06rmzACSIP_7</strain>
    </source>
</reference>
<dbReference type="Proteomes" id="UP000777265">
    <property type="component" value="Unassembled WGS sequence"/>
</dbReference>
<comment type="similarity">
    <text evidence="3 10">Belongs to the FliL family.</text>
</comment>
<keyword evidence="6 10" id="KW-0812">Transmembrane</keyword>
<comment type="function">
    <text evidence="1 10">Controls the rotational direction of flagella during chemotaxis.</text>
</comment>
<sequence>MAGEAKDKMAAAEGIGEGDQGEETPKKKRGKFKLFLLLGVIIVAVAAGGTAGYLFFGKQIAAYHFMQGREKKKETIGPILSLEPFIFNVGGDSPRYAKIALGVELKDAKTMEEAKKMVPAMRDKVLSVLGTKGPDVLMDINNRVNLKQELHSNLKDLFKEDRELKSVYITDIIIQ</sequence>
<evidence type="ECO:0000256" key="2">
    <source>
        <dbReference type="ARBA" id="ARBA00004162"/>
    </source>
</evidence>
<evidence type="ECO:0000256" key="4">
    <source>
        <dbReference type="ARBA" id="ARBA00022475"/>
    </source>
</evidence>
<dbReference type="Pfam" id="PF03748">
    <property type="entry name" value="FliL"/>
    <property type="match status" value="1"/>
</dbReference>
<dbReference type="GO" id="GO:0009425">
    <property type="term" value="C:bacterial-type flagellum basal body"/>
    <property type="evidence" value="ECO:0007669"/>
    <property type="project" value="InterPro"/>
</dbReference>
<evidence type="ECO:0000256" key="3">
    <source>
        <dbReference type="ARBA" id="ARBA00008281"/>
    </source>
</evidence>
<dbReference type="PANTHER" id="PTHR35091">
    <property type="entry name" value="FLAGELLAR PROTEIN FLIL"/>
    <property type="match status" value="1"/>
</dbReference>
<dbReference type="AlphaFoldDB" id="A0A971M5D1"/>
<accession>A0A971M5D1</accession>
<evidence type="ECO:0000256" key="11">
    <source>
        <dbReference type="SAM" id="MobiDB-lite"/>
    </source>
</evidence>
<keyword evidence="4 10" id="KW-1003">Cell membrane</keyword>
<evidence type="ECO:0000256" key="9">
    <source>
        <dbReference type="ARBA" id="ARBA00023136"/>
    </source>
</evidence>
<dbReference type="InterPro" id="IPR005503">
    <property type="entry name" value="FliL"/>
</dbReference>
<dbReference type="GO" id="GO:0071978">
    <property type="term" value="P:bacterial-type flagellum-dependent swarming motility"/>
    <property type="evidence" value="ECO:0007669"/>
    <property type="project" value="TreeGrafter"/>
</dbReference>
<evidence type="ECO:0000256" key="1">
    <source>
        <dbReference type="ARBA" id="ARBA00002254"/>
    </source>
</evidence>
<keyword evidence="9 10" id="KW-0472">Membrane</keyword>
<feature type="region of interest" description="Disordered" evidence="11">
    <location>
        <begin position="1"/>
        <end position="25"/>
    </location>
</feature>
<keyword evidence="5 10" id="KW-0145">Chemotaxis</keyword>
<reference evidence="12" key="1">
    <citation type="journal article" date="2020" name="Biotechnol. Biofuels">
        <title>New insights from the biogas microbiome by comprehensive genome-resolved metagenomics of nearly 1600 species originating from multiple anaerobic digesters.</title>
        <authorList>
            <person name="Campanaro S."/>
            <person name="Treu L."/>
            <person name="Rodriguez-R L.M."/>
            <person name="Kovalovszki A."/>
            <person name="Ziels R.M."/>
            <person name="Maus I."/>
            <person name="Zhu X."/>
            <person name="Kougias P.G."/>
            <person name="Basile A."/>
            <person name="Luo G."/>
            <person name="Schluter A."/>
            <person name="Konstantinidis K.T."/>
            <person name="Angelidaki I."/>
        </authorList>
    </citation>
    <scope>NUCLEOTIDE SEQUENCE</scope>
    <source>
        <strain evidence="12">AS06rmzACSIP_7</strain>
    </source>
</reference>
<proteinExistence type="inferred from homology"/>
<gene>
    <name evidence="12" type="ORF">GXY80_12845</name>
</gene>
<name>A0A971M5D1_9BACT</name>
<dbReference type="EMBL" id="JAAYEE010000237">
    <property type="protein sequence ID" value="NLW36343.1"/>
    <property type="molecule type" value="Genomic_DNA"/>
</dbReference>
<evidence type="ECO:0000256" key="5">
    <source>
        <dbReference type="ARBA" id="ARBA00022500"/>
    </source>
</evidence>
<evidence type="ECO:0000313" key="13">
    <source>
        <dbReference type="Proteomes" id="UP000777265"/>
    </source>
</evidence>
<protein>
    <recommendedName>
        <fullName evidence="10">Flagellar protein FliL</fullName>
    </recommendedName>
</protein>
<dbReference type="GO" id="GO:0005886">
    <property type="term" value="C:plasma membrane"/>
    <property type="evidence" value="ECO:0007669"/>
    <property type="project" value="UniProtKB-SubCell"/>
</dbReference>
<organism evidence="12 13">
    <name type="scientific">Syntrophorhabdus aromaticivorans</name>
    <dbReference type="NCBI Taxonomy" id="328301"/>
    <lineage>
        <taxon>Bacteria</taxon>
        <taxon>Pseudomonadati</taxon>
        <taxon>Thermodesulfobacteriota</taxon>
        <taxon>Syntrophorhabdia</taxon>
        <taxon>Syntrophorhabdales</taxon>
        <taxon>Syntrophorhabdaceae</taxon>
        <taxon>Syntrophorhabdus</taxon>
    </lineage>
</organism>
<feature type="transmembrane region" description="Helical" evidence="10">
    <location>
        <begin position="34"/>
        <end position="56"/>
    </location>
</feature>
<evidence type="ECO:0000256" key="7">
    <source>
        <dbReference type="ARBA" id="ARBA00022779"/>
    </source>
</evidence>
<evidence type="ECO:0000313" key="12">
    <source>
        <dbReference type="EMBL" id="NLW36343.1"/>
    </source>
</evidence>